<dbReference type="PANTHER" id="PTHR10534:SF2">
    <property type="entry name" value="PYRIDOXAL KINASE"/>
    <property type="match status" value="1"/>
</dbReference>
<dbReference type="PANTHER" id="PTHR10534">
    <property type="entry name" value="PYRIDOXAL KINASE"/>
    <property type="match status" value="1"/>
</dbReference>
<dbReference type="EC" id="2.7.1.35" evidence="1"/>
<evidence type="ECO:0000256" key="1">
    <source>
        <dbReference type="ARBA" id="ARBA00012104"/>
    </source>
</evidence>
<dbReference type="AlphaFoldDB" id="E4KPM6"/>
<accession>E4KPM6</accession>
<gene>
    <name evidence="7" type="ORF">HMPREF9257_1514</name>
</gene>
<dbReference type="GO" id="GO:0005829">
    <property type="term" value="C:cytosol"/>
    <property type="evidence" value="ECO:0007669"/>
    <property type="project" value="TreeGrafter"/>
</dbReference>
<dbReference type="GO" id="GO:0008478">
    <property type="term" value="F:pyridoxal kinase activity"/>
    <property type="evidence" value="ECO:0007669"/>
    <property type="project" value="UniProtKB-EC"/>
</dbReference>
<dbReference type="EMBL" id="AENN01000015">
    <property type="protein sequence ID" value="EFR30963.1"/>
    <property type="molecule type" value="Genomic_DNA"/>
</dbReference>
<reference evidence="7 8" key="1">
    <citation type="submission" date="2010-10" db="EMBL/GenBank/DDBJ databases">
        <authorList>
            <person name="Durkin A.S."/>
            <person name="Madupu R."/>
            <person name="Torralba M."/>
            <person name="Gillis M."/>
            <person name="Methe B."/>
            <person name="Sutton G."/>
            <person name="Nelson K.E."/>
        </authorList>
    </citation>
    <scope>NUCLEOTIDE SEQUENCE [LARGE SCALE GENOMIC DNA]</scope>
    <source>
        <strain evidence="7 8">ACS-139-V-Col8</strain>
    </source>
</reference>
<dbReference type="GO" id="GO:0009443">
    <property type="term" value="P:pyridoxal 5'-phosphate salvage"/>
    <property type="evidence" value="ECO:0007669"/>
    <property type="project" value="InterPro"/>
</dbReference>
<evidence type="ECO:0000313" key="7">
    <source>
        <dbReference type="EMBL" id="EFR30963.1"/>
    </source>
</evidence>
<dbReference type="RefSeq" id="WP_006418166.1">
    <property type="nucleotide sequence ID" value="NZ_AENN01000015.1"/>
</dbReference>
<dbReference type="Pfam" id="PF08543">
    <property type="entry name" value="Phos_pyr_kin"/>
    <property type="match status" value="1"/>
</dbReference>
<dbReference type="eggNOG" id="COG2240">
    <property type="taxonomic scope" value="Bacteria"/>
</dbReference>
<evidence type="ECO:0000259" key="6">
    <source>
        <dbReference type="Pfam" id="PF08543"/>
    </source>
</evidence>
<organism evidence="7 8">
    <name type="scientific">Eremococcus coleocola ACS-139-V-Col8</name>
    <dbReference type="NCBI Taxonomy" id="908337"/>
    <lineage>
        <taxon>Bacteria</taxon>
        <taxon>Bacillati</taxon>
        <taxon>Bacillota</taxon>
        <taxon>Bacilli</taxon>
        <taxon>Lactobacillales</taxon>
        <taxon>Aerococcaceae</taxon>
        <taxon>Eremococcus</taxon>
    </lineage>
</organism>
<dbReference type="InterPro" id="IPR004625">
    <property type="entry name" value="PyrdxlKinase"/>
</dbReference>
<dbReference type="InterPro" id="IPR029056">
    <property type="entry name" value="Ribokinase-like"/>
</dbReference>
<sequence>MSRLLLINDIPGASKVAANTNLPVLTTMGLETALLPTMILSSHMGYQPVIQALTDSFALSLNHIKKLNFHYEAMFTGYFAQENQIDTVLSKHQDLADRLYLDPIMGDGGHLYTSFDYNFVQKMRKLVGQAQMIFPNLTEASLLTQQAFKARPSESDLLSLSDALLDLGCQQVVITGVLNQNHSQIGFYYRDQTRARGKYYFHNYYPQPLYGTGDLAASLITGFSENQYGPDQALRLTSQLMDTIINYSLSHPGQQANTLAFEPFLVQMGQLAKEGHYGS</sequence>
<proteinExistence type="predicted"/>
<dbReference type="STRING" id="908337.HMPREF9257_1514"/>
<keyword evidence="2" id="KW-0808">Transferase</keyword>
<evidence type="ECO:0000256" key="4">
    <source>
        <dbReference type="ARBA" id="ARBA00022777"/>
    </source>
</evidence>
<dbReference type="OrthoDB" id="9800808at2"/>
<feature type="domain" description="Pyridoxamine kinase/Phosphomethylpyrimidine kinase" evidence="6">
    <location>
        <begin position="68"/>
        <end position="250"/>
    </location>
</feature>
<name>E4KPM6_9LACT</name>
<evidence type="ECO:0000313" key="8">
    <source>
        <dbReference type="Proteomes" id="UP000005990"/>
    </source>
</evidence>
<dbReference type="Gene3D" id="3.40.1190.20">
    <property type="match status" value="1"/>
</dbReference>
<keyword evidence="5" id="KW-0067">ATP-binding</keyword>
<evidence type="ECO:0000256" key="2">
    <source>
        <dbReference type="ARBA" id="ARBA00022679"/>
    </source>
</evidence>
<protein>
    <recommendedName>
        <fullName evidence="1">pyridoxal kinase</fullName>
        <ecNumber evidence="1">2.7.1.35</ecNumber>
    </recommendedName>
</protein>
<evidence type="ECO:0000256" key="5">
    <source>
        <dbReference type="ARBA" id="ARBA00022840"/>
    </source>
</evidence>
<keyword evidence="8" id="KW-1185">Reference proteome</keyword>
<keyword evidence="4 7" id="KW-0418">Kinase</keyword>
<evidence type="ECO:0000256" key="3">
    <source>
        <dbReference type="ARBA" id="ARBA00022741"/>
    </source>
</evidence>
<keyword evidence="3" id="KW-0547">Nucleotide-binding</keyword>
<dbReference type="InterPro" id="IPR013749">
    <property type="entry name" value="PM/HMP-P_kinase-1"/>
</dbReference>
<dbReference type="SUPFAM" id="SSF53613">
    <property type="entry name" value="Ribokinase-like"/>
    <property type="match status" value="1"/>
</dbReference>
<dbReference type="Proteomes" id="UP000005990">
    <property type="component" value="Unassembled WGS sequence"/>
</dbReference>
<comment type="caution">
    <text evidence="7">The sequence shown here is derived from an EMBL/GenBank/DDBJ whole genome shotgun (WGS) entry which is preliminary data.</text>
</comment>
<dbReference type="GO" id="GO:0005524">
    <property type="term" value="F:ATP binding"/>
    <property type="evidence" value="ECO:0007669"/>
    <property type="project" value="UniProtKB-KW"/>
</dbReference>